<dbReference type="InterPro" id="IPR000477">
    <property type="entry name" value="RT_dom"/>
</dbReference>
<dbReference type="InterPro" id="IPR043502">
    <property type="entry name" value="DNA/RNA_pol_sf"/>
</dbReference>
<accession>A0A813A2P7</accession>
<feature type="non-terminal residue" evidence="3">
    <location>
        <position position="616"/>
    </location>
</feature>
<proteinExistence type="predicted"/>
<protein>
    <recommendedName>
        <fullName evidence="2">Reverse transcriptase domain-containing protein</fullName>
    </recommendedName>
</protein>
<dbReference type="PANTHER" id="PTHR19446">
    <property type="entry name" value="REVERSE TRANSCRIPTASES"/>
    <property type="match status" value="1"/>
</dbReference>
<dbReference type="PROSITE" id="PS50878">
    <property type="entry name" value="RT_POL"/>
    <property type="match status" value="1"/>
</dbReference>
<organism evidence="3 4">
    <name type="scientific">Symbiodinium necroappetens</name>
    <dbReference type="NCBI Taxonomy" id="1628268"/>
    <lineage>
        <taxon>Eukaryota</taxon>
        <taxon>Sar</taxon>
        <taxon>Alveolata</taxon>
        <taxon>Dinophyceae</taxon>
        <taxon>Suessiales</taxon>
        <taxon>Symbiodiniaceae</taxon>
        <taxon>Symbiodinium</taxon>
    </lineage>
</organism>
<comment type="caution">
    <text evidence="3">The sequence shown here is derived from an EMBL/GenBank/DDBJ whole genome shotgun (WGS) entry which is preliminary data.</text>
</comment>
<sequence length="616" mass="69607">MLNAWLADMSVPPPEEWHVADLCLIPKPSKPMTGPEALRPISLIHPISKALSLIRNNHIKPQLWQLVHDLTQMAYLEARSVQDALDRASAHCARVRAVLRAQQQNIHLRKQGHRPADCRGGVLLSVDLRQAFDVMPRSKLQEAMDLAKADPAAQHVILQLHAHASLRVTHGSQVAMLDTDNGIRQGCCLAPSLWVLYTGLILTYIRQQVSTHDSTVFADDFLFHWLVDSTDQLQGAFRNIAFVHDTLEAFGMTISPGKSAVLIGVHGSKDPTDTLRLRVQRRLSYLSRHVKSQHAEAYAFHAAVLKWLDDHKTAILSPCQFCGADFKVFYSDCASLMHRLLPLLLLQLPLKHLPPQAMETHMKDALRKEMAEVETQELMGAQDQANLLSAMMRRSAGALEPSAPSDPLLDSTRASTPAGEGAATEAAPDEPEAMETLRDQEKWPRIDRQDRSDRNWKSDTDGDKAWDQFGINRAQDNYVMFAQCQGVLSMVPELYVAAEAWKTMKKETPELLTLPLRAWLLKHWVDLMLKRMEMIMTSEDTIKQAKDMLILDDQCNVPYLEWNRSTRSLQIKRDRDPMTLSQVLEALKAMQLLAIQPLVVLRFHATRELCQEMKSE</sequence>
<reference evidence="3" key="1">
    <citation type="submission" date="2021-02" db="EMBL/GenBank/DDBJ databases">
        <authorList>
            <person name="Dougan E. K."/>
            <person name="Rhodes N."/>
            <person name="Thang M."/>
            <person name="Chan C."/>
        </authorList>
    </citation>
    <scope>NUCLEOTIDE SEQUENCE</scope>
</reference>
<evidence type="ECO:0000313" key="3">
    <source>
        <dbReference type="EMBL" id="CAE7845917.1"/>
    </source>
</evidence>
<dbReference type="AlphaFoldDB" id="A0A813A2P7"/>
<dbReference type="Pfam" id="PF00078">
    <property type="entry name" value="RVT_1"/>
    <property type="match status" value="1"/>
</dbReference>
<evidence type="ECO:0000256" key="1">
    <source>
        <dbReference type="SAM" id="MobiDB-lite"/>
    </source>
</evidence>
<dbReference type="SUPFAM" id="SSF56672">
    <property type="entry name" value="DNA/RNA polymerases"/>
    <property type="match status" value="1"/>
</dbReference>
<feature type="compositionally biased region" description="Basic and acidic residues" evidence="1">
    <location>
        <begin position="435"/>
        <end position="462"/>
    </location>
</feature>
<feature type="domain" description="Reverse transcriptase" evidence="2">
    <location>
        <begin position="6"/>
        <end position="290"/>
    </location>
</feature>
<gene>
    <name evidence="3" type="ORF">SNEC2469_LOCUS26010</name>
</gene>
<dbReference type="EMBL" id="CAJNJA010052185">
    <property type="protein sequence ID" value="CAE7845917.1"/>
    <property type="molecule type" value="Genomic_DNA"/>
</dbReference>
<dbReference type="OrthoDB" id="423770at2759"/>
<evidence type="ECO:0000259" key="2">
    <source>
        <dbReference type="PROSITE" id="PS50878"/>
    </source>
</evidence>
<feature type="region of interest" description="Disordered" evidence="1">
    <location>
        <begin position="395"/>
        <end position="462"/>
    </location>
</feature>
<dbReference type="Proteomes" id="UP000601435">
    <property type="component" value="Unassembled WGS sequence"/>
</dbReference>
<keyword evidence="4" id="KW-1185">Reference proteome</keyword>
<feature type="compositionally biased region" description="Low complexity" evidence="1">
    <location>
        <begin position="414"/>
        <end position="426"/>
    </location>
</feature>
<name>A0A813A2P7_9DINO</name>
<evidence type="ECO:0000313" key="4">
    <source>
        <dbReference type="Proteomes" id="UP000601435"/>
    </source>
</evidence>